<dbReference type="Proteomes" id="UP001287356">
    <property type="component" value="Unassembled WGS sequence"/>
</dbReference>
<keyword evidence="2" id="KW-1185">Reference proteome</keyword>
<organism evidence="1 2">
    <name type="scientific">Lasiosphaeria ovina</name>
    <dbReference type="NCBI Taxonomy" id="92902"/>
    <lineage>
        <taxon>Eukaryota</taxon>
        <taxon>Fungi</taxon>
        <taxon>Dikarya</taxon>
        <taxon>Ascomycota</taxon>
        <taxon>Pezizomycotina</taxon>
        <taxon>Sordariomycetes</taxon>
        <taxon>Sordariomycetidae</taxon>
        <taxon>Sordariales</taxon>
        <taxon>Lasiosphaeriaceae</taxon>
        <taxon>Lasiosphaeria</taxon>
    </lineage>
</organism>
<reference evidence="1" key="1">
    <citation type="journal article" date="2023" name="Mol. Phylogenet. Evol.">
        <title>Genome-scale phylogeny and comparative genomics of the fungal order Sordariales.</title>
        <authorList>
            <person name="Hensen N."/>
            <person name="Bonometti L."/>
            <person name="Westerberg I."/>
            <person name="Brannstrom I.O."/>
            <person name="Guillou S."/>
            <person name="Cros-Aarteil S."/>
            <person name="Calhoun S."/>
            <person name="Haridas S."/>
            <person name="Kuo A."/>
            <person name="Mondo S."/>
            <person name="Pangilinan J."/>
            <person name="Riley R."/>
            <person name="LaButti K."/>
            <person name="Andreopoulos B."/>
            <person name="Lipzen A."/>
            <person name="Chen C."/>
            <person name="Yan M."/>
            <person name="Daum C."/>
            <person name="Ng V."/>
            <person name="Clum A."/>
            <person name="Steindorff A."/>
            <person name="Ohm R.A."/>
            <person name="Martin F."/>
            <person name="Silar P."/>
            <person name="Natvig D.O."/>
            <person name="Lalanne C."/>
            <person name="Gautier V."/>
            <person name="Ament-Velasquez S.L."/>
            <person name="Kruys A."/>
            <person name="Hutchinson M.I."/>
            <person name="Powell A.J."/>
            <person name="Barry K."/>
            <person name="Miller A.N."/>
            <person name="Grigoriev I.V."/>
            <person name="Debuchy R."/>
            <person name="Gladieux P."/>
            <person name="Hiltunen Thoren M."/>
            <person name="Johannesson H."/>
        </authorList>
    </citation>
    <scope>NUCLEOTIDE SEQUENCE</scope>
    <source>
        <strain evidence="1">CBS 958.72</strain>
    </source>
</reference>
<proteinExistence type="predicted"/>
<accession>A0AAE0TX18</accession>
<reference evidence="1" key="2">
    <citation type="submission" date="2023-06" db="EMBL/GenBank/DDBJ databases">
        <authorList>
            <consortium name="Lawrence Berkeley National Laboratory"/>
            <person name="Haridas S."/>
            <person name="Hensen N."/>
            <person name="Bonometti L."/>
            <person name="Westerberg I."/>
            <person name="Brannstrom I.O."/>
            <person name="Guillou S."/>
            <person name="Cros-Aarteil S."/>
            <person name="Calhoun S."/>
            <person name="Kuo A."/>
            <person name="Mondo S."/>
            <person name="Pangilinan J."/>
            <person name="Riley R."/>
            <person name="Labutti K."/>
            <person name="Andreopoulos B."/>
            <person name="Lipzen A."/>
            <person name="Chen C."/>
            <person name="Yanf M."/>
            <person name="Daum C."/>
            <person name="Ng V."/>
            <person name="Clum A."/>
            <person name="Steindorff A."/>
            <person name="Ohm R."/>
            <person name="Martin F."/>
            <person name="Silar P."/>
            <person name="Natvig D."/>
            <person name="Lalanne C."/>
            <person name="Gautier V."/>
            <person name="Ament-Velasquez S.L."/>
            <person name="Kruys A."/>
            <person name="Hutchinson M.I."/>
            <person name="Powell A.J."/>
            <person name="Barry K."/>
            <person name="Miller A.N."/>
            <person name="Grigoriev I.V."/>
            <person name="Debuchy R."/>
            <person name="Gladieux P."/>
            <person name="Thoren M.H."/>
            <person name="Johannesson H."/>
        </authorList>
    </citation>
    <scope>NUCLEOTIDE SEQUENCE</scope>
    <source>
        <strain evidence="1">CBS 958.72</strain>
    </source>
</reference>
<dbReference type="EMBL" id="JAULSN010000001">
    <property type="protein sequence ID" value="KAK3382688.1"/>
    <property type="molecule type" value="Genomic_DNA"/>
</dbReference>
<comment type="caution">
    <text evidence="1">The sequence shown here is derived from an EMBL/GenBank/DDBJ whole genome shotgun (WGS) entry which is preliminary data.</text>
</comment>
<feature type="non-terminal residue" evidence="1">
    <location>
        <position position="1"/>
    </location>
</feature>
<sequence length="83" mass="8884">RSLYQRFRDSKTGEISEEDVLKYTGKSKSQIMEWAKNEPGVAGNRAAGTLTMGETTGFGGVATAEGYGGWGPNSNAPLKFPPK</sequence>
<evidence type="ECO:0000313" key="2">
    <source>
        <dbReference type="Proteomes" id="UP001287356"/>
    </source>
</evidence>
<name>A0AAE0TX18_9PEZI</name>
<feature type="non-terminal residue" evidence="1">
    <location>
        <position position="83"/>
    </location>
</feature>
<dbReference type="AlphaFoldDB" id="A0AAE0TX18"/>
<gene>
    <name evidence="1" type="ORF">B0T24DRAFT_505658</name>
</gene>
<protein>
    <submittedName>
        <fullName evidence="1">Uncharacterized protein</fullName>
    </submittedName>
</protein>
<evidence type="ECO:0000313" key="1">
    <source>
        <dbReference type="EMBL" id="KAK3382688.1"/>
    </source>
</evidence>